<keyword evidence="1" id="KW-0732">Signal</keyword>
<feature type="domain" description="YNCE-like beta-propeller" evidence="3">
    <location>
        <begin position="97"/>
        <end position="389"/>
    </location>
</feature>
<feature type="region of interest" description="Disordered" evidence="2">
    <location>
        <begin position="39"/>
        <end position="82"/>
    </location>
</feature>
<dbReference type="InterPro" id="IPR051200">
    <property type="entry name" value="Host-pathogen_enzymatic-act"/>
</dbReference>
<sequence>MNQFSSFPSSLRRPRLRGVHRAVLFAAACALLASGCGGDSGTEAADRAPHKEGQQQERRGAAPAAGLPGMPPLLDPNDLYAADRPNQLSPVVKDFPSRVYVPNTESNTVSVIDPKTYKVIETIPVGNQPQHVVPSWDMKTLWVNNDRGHTLTAIDPATGKKGRTVDVHDPYNLYFTPDGKYAVVMASMDRELVFRDAQTMKRKKTEPVSCKGVNHADFSPDGKYFIVSCEFSGELLKVDTAKMKVIGQQKLPFEGAMPQDVKIASDGKTWYVADMMADGVWVLDGDKFTEPWLMPTGKGAHGLYVSRDSKSMYISNRGEGSVSVLDLPSRKLVKKWELPEGGSPDMGGVSADGNVLWLSGRYDSEVYAIDTRDGHQIAKIPVGAGPHGLAVYPQPGRYSLGHTGIFR</sequence>
<dbReference type="InterPro" id="IPR011048">
    <property type="entry name" value="Haem_d1_sf"/>
</dbReference>
<gene>
    <name evidence="4" type="ORF">ACFPP6_32080</name>
</gene>
<evidence type="ECO:0000256" key="2">
    <source>
        <dbReference type="SAM" id="MobiDB-lite"/>
    </source>
</evidence>
<dbReference type="Proteomes" id="UP001596222">
    <property type="component" value="Unassembled WGS sequence"/>
</dbReference>
<evidence type="ECO:0000259" key="3">
    <source>
        <dbReference type="Pfam" id="PF21783"/>
    </source>
</evidence>
<dbReference type="PANTHER" id="PTHR47197">
    <property type="entry name" value="PROTEIN NIRF"/>
    <property type="match status" value="1"/>
</dbReference>
<keyword evidence="5" id="KW-1185">Reference proteome</keyword>
<proteinExistence type="predicted"/>
<dbReference type="InterPro" id="IPR048433">
    <property type="entry name" value="YNCE-like_beta-prop"/>
</dbReference>
<accession>A0ABW0A9T4</accession>
<dbReference type="InterPro" id="IPR015943">
    <property type="entry name" value="WD40/YVTN_repeat-like_dom_sf"/>
</dbReference>
<feature type="compositionally biased region" description="Basic and acidic residues" evidence="2">
    <location>
        <begin position="44"/>
        <end position="60"/>
    </location>
</feature>
<dbReference type="RefSeq" id="WP_382049816.1">
    <property type="nucleotide sequence ID" value="NZ_JBHSKJ010000025.1"/>
</dbReference>
<organism evidence="4 5">
    <name type="scientific">Streptomyces aureoversilis</name>
    <dbReference type="NCBI Taxonomy" id="67277"/>
    <lineage>
        <taxon>Bacteria</taxon>
        <taxon>Bacillati</taxon>
        <taxon>Actinomycetota</taxon>
        <taxon>Actinomycetes</taxon>
        <taxon>Kitasatosporales</taxon>
        <taxon>Streptomycetaceae</taxon>
        <taxon>Streptomyces</taxon>
    </lineage>
</organism>
<protein>
    <recommendedName>
        <fullName evidence="3">YNCE-like beta-propeller domain-containing protein</fullName>
    </recommendedName>
</protein>
<reference evidence="5" key="1">
    <citation type="journal article" date="2019" name="Int. J. Syst. Evol. Microbiol.">
        <title>The Global Catalogue of Microorganisms (GCM) 10K type strain sequencing project: providing services to taxonomists for standard genome sequencing and annotation.</title>
        <authorList>
            <consortium name="The Broad Institute Genomics Platform"/>
            <consortium name="The Broad Institute Genome Sequencing Center for Infectious Disease"/>
            <person name="Wu L."/>
            <person name="Ma J."/>
        </authorList>
    </citation>
    <scope>NUCLEOTIDE SEQUENCE [LARGE SCALE GENOMIC DNA]</scope>
    <source>
        <strain evidence="5">CGMCC 4.1641</strain>
    </source>
</reference>
<dbReference type="PANTHER" id="PTHR47197:SF3">
    <property type="entry name" value="DIHYDRO-HEME D1 DEHYDROGENASE"/>
    <property type="match status" value="1"/>
</dbReference>
<dbReference type="Pfam" id="PF21783">
    <property type="entry name" value="YNCE"/>
    <property type="match status" value="1"/>
</dbReference>
<dbReference type="NCBIfam" id="TIGR02276">
    <property type="entry name" value="beta_rpt_yvtn"/>
    <property type="match status" value="1"/>
</dbReference>
<evidence type="ECO:0000313" key="5">
    <source>
        <dbReference type="Proteomes" id="UP001596222"/>
    </source>
</evidence>
<evidence type="ECO:0000313" key="4">
    <source>
        <dbReference type="EMBL" id="MFC5149310.1"/>
    </source>
</evidence>
<dbReference type="Gene3D" id="2.130.10.10">
    <property type="entry name" value="YVTN repeat-like/Quinoprotein amine dehydrogenase"/>
    <property type="match status" value="2"/>
</dbReference>
<dbReference type="InterPro" id="IPR011964">
    <property type="entry name" value="YVTN_b-propeller_repeat"/>
</dbReference>
<dbReference type="EMBL" id="JBHSKJ010000025">
    <property type="protein sequence ID" value="MFC5149310.1"/>
    <property type="molecule type" value="Genomic_DNA"/>
</dbReference>
<dbReference type="SUPFAM" id="SSF51004">
    <property type="entry name" value="C-terminal (heme d1) domain of cytochrome cd1-nitrite reductase"/>
    <property type="match status" value="1"/>
</dbReference>
<comment type="caution">
    <text evidence="4">The sequence shown here is derived from an EMBL/GenBank/DDBJ whole genome shotgun (WGS) entry which is preliminary data.</text>
</comment>
<evidence type="ECO:0000256" key="1">
    <source>
        <dbReference type="ARBA" id="ARBA00022729"/>
    </source>
</evidence>
<name>A0ABW0A9T4_9ACTN</name>